<feature type="signal peptide" evidence="4">
    <location>
        <begin position="1"/>
        <end position="36"/>
    </location>
</feature>
<reference evidence="5 6" key="1">
    <citation type="submission" date="2020-05" db="EMBL/GenBank/DDBJ databases">
        <title>Actinomyces sp. zg-325.</title>
        <authorList>
            <person name="Yang C."/>
        </authorList>
    </citation>
    <scope>NUCLEOTIDE SEQUENCE [LARGE SCALE GENOMIC DNA]</scope>
    <source>
        <strain evidence="6">zg-325</strain>
    </source>
</reference>
<evidence type="ECO:0000313" key="5">
    <source>
        <dbReference type="EMBL" id="QKD80467.1"/>
    </source>
</evidence>
<evidence type="ECO:0000256" key="4">
    <source>
        <dbReference type="SAM" id="SignalP"/>
    </source>
</evidence>
<evidence type="ECO:0000256" key="1">
    <source>
        <dbReference type="ARBA" id="ARBA00022737"/>
    </source>
</evidence>
<dbReference type="InterPro" id="IPR018337">
    <property type="entry name" value="Cell_wall/Cho-bd_repeat"/>
</dbReference>
<dbReference type="Proteomes" id="UP000504752">
    <property type="component" value="Chromosome"/>
</dbReference>
<keyword evidence="4" id="KW-0732">Signal</keyword>
<sequence length="496" mass="54043">MQKALSPMSSSSRRRHLPVLVGLMAASSLIAPVAMAAGEATPPPAASPKIPTISATTATCHAPKNLVTVSDFDPEAAANYRIVVAFKDLGAAAAVDENTTKEIFTTGNGAFDIYAFLKERNFAGSSFDTKKATFKLYYFDSDNKYAGQYADKNTIIPGQTRDKMVPLGNPLDVTYEDPDKVCEKTMPATPKVEAALVNNRNDVTISGATTNPQKNYRFVAELPDNSKVALPDVYSEHIVNGETTINVELVFGENGKLDEELYGKPIKVQAYYFDAEKRYAPTTYVDSASVIEGETKERFIKLGEPQVVTLTKPNESAKPDAPAPETPKPEAPAPETPKPDTPAPEAPKPEAPKTGWVKNGTSWNYIQSSGAKAFGWLNDGGTWYYLDSTGTMRTGWIALDGTWYYLNPTTGAMHTGWIALDGTWYYLDASGAMATGWIALDGRWYYLNPTTGAMHTGWLNDAGTWYYLMPDGSMATGWVYDAGTWYFMNASGAWIA</sequence>
<feature type="chain" id="PRO_5026677784" evidence="4">
    <location>
        <begin position="37"/>
        <end position="496"/>
    </location>
</feature>
<feature type="repeat" description="Cell wall-binding" evidence="2">
    <location>
        <begin position="414"/>
        <end position="433"/>
    </location>
</feature>
<feature type="compositionally biased region" description="Pro residues" evidence="3">
    <location>
        <begin position="321"/>
        <end position="346"/>
    </location>
</feature>
<proteinExistence type="predicted"/>
<accession>A0A6M8B717</accession>
<feature type="repeat" description="Cell wall-binding" evidence="2">
    <location>
        <begin position="455"/>
        <end position="474"/>
    </location>
</feature>
<organism evidence="5 6">
    <name type="scientific">Actinomyces marmotae</name>
    <dbReference type="NCBI Taxonomy" id="2737173"/>
    <lineage>
        <taxon>Bacteria</taxon>
        <taxon>Bacillati</taxon>
        <taxon>Actinomycetota</taxon>
        <taxon>Actinomycetes</taxon>
        <taxon>Actinomycetales</taxon>
        <taxon>Actinomycetaceae</taxon>
        <taxon>Actinomyces</taxon>
    </lineage>
</organism>
<evidence type="ECO:0000313" key="6">
    <source>
        <dbReference type="Proteomes" id="UP000504752"/>
    </source>
</evidence>
<gene>
    <name evidence="5" type="ORF">HPC72_09840</name>
</gene>
<dbReference type="AlphaFoldDB" id="A0A6M8B717"/>
<evidence type="ECO:0000256" key="2">
    <source>
        <dbReference type="PROSITE-ProRule" id="PRU00591"/>
    </source>
</evidence>
<feature type="region of interest" description="Disordered" evidence="3">
    <location>
        <begin position="306"/>
        <end position="356"/>
    </location>
</feature>
<dbReference type="SUPFAM" id="SSF69360">
    <property type="entry name" value="Cell wall binding repeat"/>
    <property type="match status" value="1"/>
</dbReference>
<dbReference type="Gene3D" id="2.10.270.10">
    <property type="entry name" value="Cholin Binding"/>
    <property type="match status" value="3"/>
</dbReference>
<protein>
    <submittedName>
        <fullName evidence="5">Uncharacterized protein</fullName>
    </submittedName>
</protein>
<keyword evidence="6" id="KW-1185">Reference proteome</keyword>
<evidence type="ECO:0000256" key="3">
    <source>
        <dbReference type="SAM" id="MobiDB-lite"/>
    </source>
</evidence>
<name>A0A6M8B717_9ACTO</name>
<feature type="repeat" description="Cell wall-binding" evidence="2">
    <location>
        <begin position="373"/>
        <end position="392"/>
    </location>
</feature>
<dbReference type="KEGG" id="amam:HPC72_09840"/>
<dbReference type="Pfam" id="PF19127">
    <property type="entry name" value="Choline_bind_3"/>
    <property type="match status" value="3"/>
</dbReference>
<keyword evidence="1" id="KW-0677">Repeat</keyword>
<dbReference type="EMBL" id="CP053642">
    <property type="protein sequence ID" value="QKD80467.1"/>
    <property type="molecule type" value="Genomic_DNA"/>
</dbReference>
<dbReference type="PROSITE" id="PS51170">
    <property type="entry name" value="CW"/>
    <property type="match status" value="3"/>
</dbReference>